<keyword evidence="2" id="KW-1185">Reference proteome</keyword>
<proteinExistence type="predicted"/>
<sequence>MKTLTYAFWGCIAILAASLCKVMARLDDTRYITAYTGLNSTGAHYHFTGYVPDLSEMQMNDSISSACGTGIWILYDGMNYSSNPTGYFCSTPAVSKCWNYKDVCQKGSSLRYAGSPYGLNDDYYNLYEDNDFHGKEFKGNTNAADLGDLDQAVSSLIVIGQSAWTFYSGQDFTGVSVCVYTNATVTNADIELDFIILMDMLGLPDNSIRSVARGCLGELVAGAEPAVPGPRLN</sequence>
<gene>
    <name evidence="3" type="primary">LOC108676499</name>
</gene>
<evidence type="ECO:0000313" key="3">
    <source>
        <dbReference type="RefSeq" id="XP_018020069.1"/>
    </source>
</evidence>
<dbReference type="Pfam" id="PF03995">
    <property type="entry name" value="Inhibitor_I36"/>
    <property type="match status" value="1"/>
</dbReference>
<protein>
    <submittedName>
        <fullName evidence="3">Uncharacterized protein LOC108676499</fullName>
    </submittedName>
</protein>
<keyword evidence="1" id="KW-0732">Signal</keyword>
<dbReference type="Gene3D" id="2.60.20.10">
    <property type="entry name" value="Crystallins"/>
    <property type="match status" value="2"/>
</dbReference>
<dbReference type="GeneID" id="108676499"/>
<evidence type="ECO:0000313" key="2">
    <source>
        <dbReference type="Proteomes" id="UP000694843"/>
    </source>
</evidence>
<dbReference type="OrthoDB" id="6381640at2759"/>
<evidence type="ECO:0000256" key="1">
    <source>
        <dbReference type="SAM" id="SignalP"/>
    </source>
</evidence>
<dbReference type="AlphaFoldDB" id="A0A8B7P1U4"/>
<name>A0A8B7P1U4_HYAAZ</name>
<dbReference type="RefSeq" id="XP_018020069.1">
    <property type="nucleotide sequence ID" value="XM_018164580.2"/>
</dbReference>
<feature type="chain" id="PRO_5034176247" evidence="1">
    <location>
        <begin position="25"/>
        <end position="233"/>
    </location>
</feature>
<organism evidence="2 3">
    <name type="scientific">Hyalella azteca</name>
    <name type="common">Amphipod</name>
    <dbReference type="NCBI Taxonomy" id="294128"/>
    <lineage>
        <taxon>Eukaryota</taxon>
        <taxon>Metazoa</taxon>
        <taxon>Ecdysozoa</taxon>
        <taxon>Arthropoda</taxon>
        <taxon>Crustacea</taxon>
        <taxon>Multicrustacea</taxon>
        <taxon>Malacostraca</taxon>
        <taxon>Eumalacostraca</taxon>
        <taxon>Peracarida</taxon>
        <taxon>Amphipoda</taxon>
        <taxon>Senticaudata</taxon>
        <taxon>Talitrida</taxon>
        <taxon>Talitroidea</taxon>
        <taxon>Hyalellidae</taxon>
        <taxon>Hyalella</taxon>
    </lineage>
</organism>
<dbReference type="SUPFAM" id="SSF49695">
    <property type="entry name" value="gamma-Crystallin-like"/>
    <property type="match status" value="1"/>
</dbReference>
<dbReference type="Proteomes" id="UP000694843">
    <property type="component" value="Unplaced"/>
</dbReference>
<reference evidence="3" key="1">
    <citation type="submission" date="2025-08" db="UniProtKB">
        <authorList>
            <consortium name="RefSeq"/>
        </authorList>
    </citation>
    <scope>IDENTIFICATION</scope>
    <source>
        <tissue evidence="3">Whole organism</tissue>
    </source>
</reference>
<dbReference type="InterPro" id="IPR011024">
    <property type="entry name" value="G_crystallin-like"/>
</dbReference>
<feature type="signal peptide" evidence="1">
    <location>
        <begin position="1"/>
        <end position="24"/>
    </location>
</feature>
<accession>A0A8B7P1U4</accession>
<dbReference type="KEGG" id="hazt:108676499"/>